<dbReference type="Pfam" id="PF03313">
    <property type="entry name" value="SDH_alpha"/>
    <property type="match status" value="1"/>
</dbReference>
<dbReference type="GO" id="GO:0051539">
    <property type="term" value="F:4 iron, 4 sulfur cluster binding"/>
    <property type="evidence" value="ECO:0007669"/>
    <property type="project" value="UniProtKB-KW"/>
</dbReference>
<dbReference type="SUPFAM" id="SSF143548">
    <property type="entry name" value="Serine metabolism enzymes domain"/>
    <property type="match status" value="1"/>
</dbReference>
<evidence type="ECO:0000256" key="9">
    <source>
        <dbReference type="ARBA" id="ARBA00023004"/>
    </source>
</evidence>
<dbReference type="PANTHER" id="PTHR30182">
    <property type="entry name" value="L-SERINE DEHYDRATASE"/>
    <property type="match status" value="1"/>
</dbReference>
<evidence type="ECO:0000256" key="4">
    <source>
        <dbReference type="ARBA" id="ARBA00012093"/>
    </source>
</evidence>
<dbReference type="InterPro" id="IPR051318">
    <property type="entry name" value="Fe-S_L-Ser"/>
</dbReference>
<organism evidence="16 17">
    <name type="scientific">Rothia mucilaginosa (strain DY-18)</name>
    <name type="common">Stomatococcus mucilaginosus</name>
    <dbReference type="NCBI Taxonomy" id="680646"/>
    <lineage>
        <taxon>Bacteria</taxon>
        <taxon>Bacillati</taxon>
        <taxon>Actinomycetota</taxon>
        <taxon>Actinomycetes</taxon>
        <taxon>Micrococcales</taxon>
        <taxon>Micrococcaceae</taxon>
        <taxon>Rothia</taxon>
    </lineage>
</organism>
<keyword evidence="11" id="KW-0456">Lyase</keyword>
<dbReference type="Proteomes" id="UP000001883">
    <property type="component" value="Chromosome"/>
</dbReference>
<evidence type="ECO:0000256" key="7">
    <source>
        <dbReference type="ARBA" id="ARBA00022485"/>
    </source>
</evidence>
<dbReference type="KEGG" id="rmu:RMDY18_04610"/>
<accession>D2NRL7</accession>
<dbReference type="Gene3D" id="3.30.1330.90">
    <property type="entry name" value="D-3-phosphoglycerate dehydrogenase, domain 3"/>
    <property type="match status" value="1"/>
</dbReference>
<dbReference type="PANTHER" id="PTHR30182:SF1">
    <property type="entry name" value="L-SERINE DEHYDRATASE 1"/>
    <property type="match status" value="1"/>
</dbReference>
<proteinExistence type="inferred from homology"/>
<dbReference type="Pfam" id="PF03315">
    <property type="entry name" value="SDH_beta"/>
    <property type="match status" value="1"/>
</dbReference>
<feature type="domain" description="Serine dehydratase beta chain" evidence="15">
    <location>
        <begin position="57"/>
        <end position="227"/>
    </location>
</feature>
<dbReference type="InterPro" id="IPR004644">
    <property type="entry name" value="Fe-S_L-Ser_mono"/>
</dbReference>
<evidence type="ECO:0000256" key="11">
    <source>
        <dbReference type="ARBA" id="ARBA00023239"/>
    </source>
</evidence>
<reference evidence="16 17" key="3">
    <citation type="journal article" date="2010" name="Sequencing">
        <title>Complete Genome Sequence of Rothia mucilaginosa DY-18: A Clinical Isolate with Dense Meshwork-Like Structures from a Persistent Apical Periodontitis Lesion.</title>
        <authorList>
            <person name="Yamane K."/>
            <person name="Nambu T."/>
            <person name="Yamanaka T."/>
            <person name="Mashimo C."/>
            <person name="Sugimori C."/>
            <person name="Leung K.-P."/>
            <person name="Fukushima H."/>
        </authorList>
    </citation>
    <scope>NUCLEOTIDE SEQUENCE [LARGE SCALE GENOMIC DNA]</scope>
    <source>
        <strain evidence="16 17">DY-18</strain>
    </source>
</reference>
<reference evidence="17" key="1">
    <citation type="submission" date="2009-07" db="EMBL/GenBank/DDBJ databases">
        <title>Complete genome sequence of Rothia mucilaginosa DJ.</title>
        <authorList>
            <person name="Yamane K."/>
            <person name="Nambu T."/>
            <person name="Mashimo C."/>
            <person name="Sugimori C."/>
            <person name="Yamanaka T."/>
            <person name="Leung K."/>
            <person name="Fukushima H."/>
        </authorList>
    </citation>
    <scope>NUCLEOTIDE SEQUENCE [LARGE SCALE GENOMIC DNA]</scope>
    <source>
        <strain evidence="17">DY-18</strain>
    </source>
</reference>
<evidence type="ECO:0000256" key="10">
    <source>
        <dbReference type="ARBA" id="ARBA00023014"/>
    </source>
</evidence>
<dbReference type="InterPro" id="IPR029009">
    <property type="entry name" value="ASB_dom_sf"/>
</dbReference>
<dbReference type="HOGENOM" id="CLU_022305_0_1_11"/>
<sequence length="532" mass="56260">MSALIDRRLMCGSSIQGRVSFGAVHRHYLFEGQNVAINQSAPSSAQKKAEALPYDISVFEMFSVGVGPSSSHTVGPMRASNRFVAELIDEGLLDRVTGVHVDLYGSLAATGAGHGTMSAALKGLCGFVPETINIADSEAMIERNSVDGTLPLAGYPSSAYGVTAPGGEEQKVYGPVVNYRELDMTLRPLTVLPRHTNGMKIAAFAGEQLLLERTYYSIGGGFIVEGDEEATGGASLMNPPYPFGSATELLEMANEAGLSIAQLKMANECSLRSEQEVRDGILHIYRVMKECIGSSLARVGYLPGPLKVRCRAGAWHRDLMVEDPSKSPEFAIDWVNLIALAVNEENAFGGRVVTAPTNGAAGIIPAVLHYAMNYTQGIRHCGQAARDQAVVDFFLASAAVGVLYKKRASISGAEVGCQGEVGSASSMAAAGLAQVMGGTPEQVENAAEIAMEHNLGLTCDPVGGLVQIPCIERNAMAASNAVTAARMALRGDGTHRVSLDQVIETMRQTGLDMSHRYKETSMGGLAVNVVEC</sequence>
<keyword evidence="9" id="KW-0408">Iron</keyword>
<dbReference type="GO" id="GO:0003941">
    <property type="term" value="F:L-serine ammonia-lyase activity"/>
    <property type="evidence" value="ECO:0007669"/>
    <property type="project" value="UniProtKB-EC"/>
</dbReference>
<dbReference type="STRING" id="680646.RMDY18_04610"/>
<gene>
    <name evidence="16" type="ordered locus">RMDY18_04610</name>
</gene>
<keyword evidence="6" id="KW-0312">Gluconeogenesis</keyword>
<keyword evidence="8" id="KW-0479">Metal-binding</keyword>
<dbReference type="GO" id="GO:0006094">
    <property type="term" value="P:gluconeogenesis"/>
    <property type="evidence" value="ECO:0007669"/>
    <property type="project" value="UniProtKB-KW"/>
</dbReference>
<dbReference type="InterPro" id="IPR005130">
    <property type="entry name" value="Ser_deHydtase-like_asu"/>
</dbReference>
<evidence type="ECO:0000313" key="16">
    <source>
        <dbReference type="EMBL" id="BAI64293.1"/>
    </source>
</evidence>
<keyword evidence="10" id="KW-0411">Iron-sulfur</keyword>
<feature type="domain" description="Serine dehydratase-like alpha subunit" evidence="14">
    <location>
        <begin position="255"/>
        <end position="526"/>
    </location>
</feature>
<dbReference type="NCBIfam" id="TIGR00720">
    <property type="entry name" value="sda_mono"/>
    <property type="match status" value="1"/>
</dbReference>
<protein>
    <recommendedName>
        <fullName evidence="5">L-serine dehydratase</fullName>
        <ecNumber evidence="4">4.3.1.17</ecNumber>
    </recommendedName>
    <alternativeName>
        <fullName evidence="12">L-serine deaminase</fullName>
    </alternativeName>
</protein>
<keyword evidence="7" id="KW-0004">4Fe-4S</keyword>
<evidence type="ECO:0000256" key="2">
    <source>
        <dbReference type="ARBA" id="ARBA00004742"/>
    </source>
</evidence>
<name>D2NRL7_ROTMD</name>
<reference evidence="16 17" key="2">
    <citation type="journal article" date="2010" name="J Osaka Dent Univ">
        <title>Isolation and identification of Rothia mucilaginosa from persistent apical periodontitis lesions.</title>
        <authorList>
            <person name="Yamane K."/>
            <person name="Yoshida M."/>
            <person name="Fujihira T."/>
            <person name="Baba T."/>
            <person name="Tsuji N."/>
            <person name="Hayashi H."/>
            <person name="Sugimori C."/>
            <person name="Yamanaka T."/>
            <person name="Mashimo C."/>
            <person name="Nambu T."/>
            <person name="Kawai H."/>
            <person name="Fukushima H."/>
        </authorList>
    </citation>
    <scope>NUCLEOTIDE SEQUENCE [LARGE SCALE GENOMIC DNA]</scope>
    <source>
        <strain evidence="16 17">DY-18</strain>
    </source>
</reference>
<dbReference type="InterPro" id="IPR005131">
    <property type="entry name" value="Ser_deHydtase_bsu"/>
</dbReference>
<keyword evidence="17" id="KW-1185">Reference proteome</keyword>
<dbReference type="EC" id="4.3.1.17" evidence="4"/>
<evidence type="ECO:0000256" key="5">
    <source>
        <dbReference type="ARBA" id="ARBA00018995"/>
    </source>
</evidence>
<evidence type="ECO:0000256" key="13">
    <source>
        <dbReference type="ARBA" id="ARBA00049406"/>
    </source>
</evidence>
<evidence type="ECO:0000256" key="6">
    <source>
        <dbReference type="ARBA" id="ARBA00022432"/>
    </source>
</evidence>
<evidence type="ECO:0000256" key="8">
    <source>
        <dbReference type="ARBA" id="ARBA00022723"/>
    </source>
</evidence>
<comment type="cofactor">
    <cofactor evidence="1">
        <name>[4Fe-4S] cluster</name>
        <dbReference type="ChEBI" id="CHEBI:49883"/>
    </cofactor>
</comment>
<evidence type="ECO:0000313" key="17">
    <source>
        <dbReference type="Proteomes" id="UP000001883"/>
    </source>
</evidence>
<evidence type="ECO:0000256" key="3">
    <source>
        <dbReference type="ARBA" id="ARBA00008636"/>
    </source>
</evidence>
<dbReference type="EMBL" id="AP011540">
    <property type="protein sequence ID" value="BAI64293.1"/>
    <property type="molecule type" value="Genomic_DNA"/>
</dbReference>
<dbReference type="GO" id="GO:0046872">
    <property type="term" value="F:metal ion binding"/>
    <property type="evidence" value="ECO:0007669"/>
    <property type="project" value="UniProtKB-KW"/>
</dbReference>
<evidence type="ECO:0000256" key="12">
    <source>
        <dbReference type="ARBA" id="ARBA00041766"/>
    </source>
</evidence>
<evidence type="ECO:0000259" key="14">
    <source>
        <dbReference type="Pfam" id="PF03313"/>
    </source>
</evidence>
<dbReference type="FunFam" id="3.30.1330.90:FF:000001">
    <property type="entry name" value="L-serine ammonia-lyase 1"/>
    <property type="match status" value="1"/>
</dbReference>
<evidence type="ECO:0000259" key="15">
    <source>
        <dbReference type="Pfam" id="PF03315"/>
    </source>
</evidence>
<dbReference type="AlphaFoldDB" id="D2NRL7"/>
<comment type="pathway">
    <text evidence="2">Carbohydrate biosynthesis; gluconeogenesis.</text>
</comment>
<evidence type="ECO:0000256" key="1">
    <source>
        <dbReference type="ARBA" id="ARBA00001966"/>
    </source>
</evidence>
<comment type="similarity">
    <text evidence="3">Belongs to the iron-sulfur dependent L-serine dehydratase family.</text>
</comment>
<dbReference type="eggNOG" id="COG1760">
    <property type="taxonomic scope" value="Bacteria"/>
</dbReference>
<comment type="catalytic activity">
    <reaction evidence="13">
        <text>L-serine = pyruvate + NH4(+)</text>
        <dbReference type="Rhea" id="RHEA:19169"/>
        <dbReference type="ChEBI" id="CHEBI:15361"/>
        <dbReference type="ChEBI" id="CHEBI:28938"/>
        <dbReference type="ChEBI" id="CHEBI:33384"/>
        <dbReference type="EC" id="4.3.1.17"/>
    </reaction>
</comment>